<accession>A0A2T2PAI3</accession>
<evidence type="ECO:0000259" key="2">
    <source>
        <dbReference type="Pfam" id="PF06985"/>
    </source>
</evidence>
<dbReference type="PANTHER" id="PTHR33112:SF9">
    <property type="entry name" value="HETEROKARYON INCOMPATIBILITY DOMAIN-CONTAINING PROTEIN"/>
    <property type="match status" value="1"/>
</dbReference>
<name>A0A2T2PAI3_CORCC</name>
<keyword evidence="4" id="KW-1185">Reference proteome</keyword>
<dbReference type="Pfam" id="PF06985">
    <property type="entry name" value="HET"/>
    <property type="match status" value="1"/>
</dbReference>
<proteinExistence type="predicted"/>
<evidence type="ECO:0000313" key="4">
    <source>
        <dbReference type="Proteomes" id="UP000240883"/>
    </source>
</evidence>
<organism evidence="3 4">
    <name type="scientific">Corynespora cassiicola Philippines</name>
    <dbReference type="NCBI Taxonomy" id="1448308"/>
    <lineage>
        <taxon>Eukaryota</taxon>
        <taxon>Fungi</taxon>
        <taxon>Dikarya</taxon>
        <taxon>Ascomycota</taxon>
        <taxon>Pezizomycotina</taxon>
        <taxon>Dothideomycetes</taxon>
        <taxon>Pleosporomycetidae</taxon>
        <taxon>Pleosporales</taxon>
        <taxon>Corynesporascaceae</taxon>
        <taxon>Corynespora</taxon>
    </lineage>
</organism>
<dbReference type="Proteomes" id="UP000240883">
    <property type="component" value="Unassembled WGS sequence"/>
</dbReference>
<evidence type="ECO:0000313" key="3">
    <source>
        <dbReference type="EMBL" id="PSN74669.1"/>
    </source>
</evidence>
<dbReference type="InterPro" id="IPR010730">
    <property type="entry name" value="HET"/>
</dbReference>
<sequence length="674" mass="77373">MVWPSDRLKRAFHRQPQVEDADANLESSNIPETCSSPTDPPQPPKQLFVPWRPSSVCKYCRLLSNPRDESRHPHHSYLDLKISAARGCSLCQYFFKIIDEKPKERAVSKRLQFERHENIITMLDFTSTAMTFECFLNESTLLPNQNPPMSSIDLSESTRFRKVAANPELDESWGFINHWLTNCSTHHKECIGRLENSKVFPTRILDVSEDRTHLVIWDHNRKPAPYATLSYCWGRGPFRPTLQSNIEFHLNGIDETTLPNTLRDAIRVTRKMKVQYIWIDCLCIIQDMREDWSQEASRMGDYYRGAFVNISALGSQESFKGFLQARNNQPTAVLNSTMGIRPALPGWKDVFQNSPLSQRAWVLQERLMSNRTVHFGENELFWECSTISARESSTAIYDSRGQTIKWGDENFKRALLFATEDKMEIIDSWYTVVLQYSRLQLTFPRDVFPAIAGIAQTFHKATGFRYIAGLWVEDIHTGLLWYRRGLETNGLFKHEWKAPSWSWASIHGPIGILYDISSTRIEGSLQAVVVDTEASFPSDPFGAIFSAHLTLSAFCYHVWYKGSHGVPPFNDPYLSQILEIYDSKGFMVGTGNLDYLQDRSEGNLKTAVAIIVCQRKQEEEVITYFLLALPLTGEDEMGEYRRIGVGQTADPYYGSVNDAEDSFVLRERQTIRLI</sequence>
<dbReference type="AlphaFoldDB" id="A0A2T2PAI3"/>
<evidence type="ECO:0000256" key="1">
    <source>
        <dbReference type="SAM" id="MobiDB-lite"/>
    </source>
</evidence>
<dbReference type="PANTHER" id="PTHR33112">
    <property type="entry name" value="DOMAIN PROTEIN, PUTATIVE-RELATED"/>
    <property type="match status" value="1"/>
</dbReference>
<feature type="region of interest" description="Disordered" evidence="1">
    <location>
        <begin position="13"/>
        <end position="44"/>
    </location>
</feature>
<dbReference type="STRING" id="1448308.A0A2T2PAI3"/>
<reference evidence="3 4" key="1">
    <citation type="journal article" date="2018" name="Front. Microbiol.">
        <title>Genome-Wide Analysis of Corynespora cassiicola Leaf Fall Disease Putative Effectors.</title>
        <authorList>
            <person name="Lopez D."/>
            <person name="Ribeiro S."/>
            <person name="Label P."/>
            <person name="Fumanal B."/>
            <person name="Venisse J.S."/>
            <person name="Kohler A."/>
            <person name="de Oliveira R.R."/>
            <person name="Labutti K."/>
            <person name="Lipzen A."/>
            <person name="Lail K."/>
            <person name="Bauer D."/>
            <person name="Ohm R.A."/>
            <person name="Barry K.W."/>
            <person name="Spatafora J."/>
            <person name="Grigoriev I.V."/>
            <person name="Martin F.M."/>
            <person name="Pujade-Renaud V."/>
        </authorList>
    </citation>
    <scope>NUCLEOTIDE SEQUENCE [LARGE SCALE GENOMIC DNA]</scope>
    <source>
        <strain evidence="3 4">Philippines</strain>
    </source>
</reference>
<gene>
    <name evidence="3" type="ORF">BS50DRAFT_567467</name>
</gene>
<feature type="compositionally biased region" description="Polar residues" evidence="1">
    <location>
        <begin position="25"/>
        <end position="37"/>
    </location>
</feature>
<dbReference type="OrthoDB" id="2958217at2759"/>
<feature type="domain" description="Heterokaryon incompatibility" evidence="2">
    <location>
        <begin position="226"/>
        <end position="365"/>
    </location>
</feature>
<dbReference type="EMBL" id="KZ678128">
    <property type="protein sequence ID" value="PSN74669.1"/>
    <property type="molecule type" value="Genomic_DNA"/>
</dbReference>
<protein>
    <submittedName>
        <fullName evidence="3">HET-domain-containing protein</fullName>
    </submittedName>
</protein>